<feature type="signal peptide" evidence="1">
    <location>
        <begin position="1"/>
        <end position="22"/>
    </location>
</feature>
<protein>
    <submittedName>
        <fullName evidence="3">Toxin-antitoxin system toxin component, PIN family</fullName>
    </submittedName>
</protein>
<comment type="caution">
    <text evidence="3">The sequence shown here is derived from an EMBL/GenBank/DDBJ whole genome shotgun (WGS) entry which is preliminary data.</text>
</comment>
<reference evidence="3 4" key="1">
    <citation type="journal article" date="2021" name="bioRxiv">
        <title>Unraveling nitrogen, sulfur and carbon metabolic pathways and microbial community transcriptional responses to substrate deprivation and toxicity stresses in a bioreactor mimicking anoxic brackish coastal sediment conditions.</title>
        <authorList>
            <person name="Martins P.D."/>
            <person name="Echeveste M.J."/>
            <person name="Arshad A."/>
            <person name="Kurth J."/>
            <person name="Ouboter H."/>
            <person name="Jetten M.S.M."/>
            <person name="Welte C.U."/>
        </authorList>
    </citation>
    <scope>NUCLEOTIDE SEQUENCE [LARGE SCALE GENOMIC DNA]</scope>
    <source>
        <strain evidence="3">MAG_38</strain>
    </source>
</reference>
<dbReference type="Gene3D" id="3.40.50.1010">
    <property type="entry name" value="5'-nuclease"/>
    <property type="match status" value="1"/>
</dbReference>
<dbReference type="EMBL" id="JAIOIU010000039">
    <property type="protein sequence ID" value="MBZ0159250.1"/>
    <property type="molecule type" value="Genomic_DNA"/>
</dbReference>
<feature type="domain" description="PIN" evidence="2">
    <location>
        <begin position="1"/>
        <end position="115"/>
    </location>
</feature>
<dbReference type="Proteomes" id="UP001197609">
    <property type="component" value="Unassembled WGS sequence"/>
</dbReference>
<organism evidence="3 4">
    <name type="scientific">Candidatus Methylomirabilis tolerans</name>
    <dbReference type="NCBI Taxonomy" id="3123416"/>
    <lineage>
        <taxon>Bacteria</taxon>
        <taxon>Candidatus Methylomirabilota</taxon>
        <taxon>Candidatus Methylomirabilia</taxon>
        <taxon>Candidatus Methylomirabilales</taxon>
        <taxon>Candidatus Methylomirabilaceae</taxon>
        <taxon>Candidatus Methylomirabilis</taxon>
    </lineage>
</organism>
<proteinExistence type="predicted"/>
<dbReference type="SMART" id="SM00670">
    <property type="entry name" value="PINc"/>
    <property type="match status" value="1"/>
</dbReference>
<dbReference type="InterPro" id="IPR002850">
    <property type="entry name" value="PIN_toxin-like"/>
</dbReference>
<dbReference type="NCBIfam" id="TIGR00305">
    <property type="entry name" value="putative toxin-antitoxin system toxin component, PIN family"/>
    <property type="match status" value="1"/>
</dbReference>
<dbReference type="InterPro" id="IPR029060">
    <property type="entry name" value="PIN-like_dom_sf"/>
</dbReference>
<evidence type="ECO:0000259" key="2">
    <source>
        <dbReference type="SMART" id="SM00670"/>
    </source>
</evidence>
<name>A0AAJ1AIH3_9BACT</name>
<gene>
    <name evidence="3" type="ORF">K8G79_03795</name>
</gene>
<dbReference type="PANTHER" id="PTHR34610">
    <property type="entry name" value="SSL7007 PROTEIN"/>
    <property type="match status" value="1"/>
</dbReference>
<accession>A0AAJ1AIH3</accession>
<evidence type="ECO:0000313" key="3">
    <source>
        <dbReference type="EMBL" id="MBZ0159250.1"/>
    </source>
</evidence>
<dbReference type="InterPro" id="IPR002716">
    <property type="entry name" value="PIN_dom"/>
</dbReference>
<feature type="chain" id="PRO_5042530363" evidence="1">
    <location>
        <begin position="23"/>
        <end position="141"/>
    </location>
</feature>
<keyword evidence="1" id="KW-0732">Signal</keyword>
<dbReference type="Pfam" id="PF13470">
    <property type="entry name" value="PIN_3"/>
    <property type="match status" value="1"/>
</dbReference>
<sequence>MRVILDTNILLAALLSSRGAPAQIIEAWEQNLCTPATCPESLTELREVADRPFFRTRLRAGTAGRLAASLRDLAVFYRALPSASGAPEAKDNFLLALADASHVDFLVTGDKSLLSMKRYKSTRIVTPAALIELLKAEARGD</sequence>
<dbReference type="SUPFAM" id="SSF88723">
    <property type="entry name" value="PIN domain-like"/>
    <property type="match status" value="1"/>
</dbReference>
<dbReference type="AlphaFoldDB" id="A0AAJ1AIH3"/>
<evidence type="ECO:0000256" key="1">
    <source>
        <dbReference type="SAM" id="SignalP"/>
    </source>
</evidence>
<dbReference type="PANTHER" id="PTHR34610:SF4">
    <property type="entry name" value="SLL8027 PROTEIN"/>
    <property type="match status" value="1"/>
</dbReference>
<evidence type="ECO:0000313" key="4">
    <source>
        <dbReference type="Proteomes" id="UP001197609"/>
    </source>
</evidence>